<keyword evidence="3" id="KW-1185">Reference proteome</keyword>
<reference evidence="2" key="1">
    <citation type="journal article" date="2022" name="bioRxiv">
        <title>Sequencing and chromosome-scale assembly of the giantPleurodeles waltlgenome.</title>
        <authorList>
            <person name="Brown T."/>
            <person name="Elewa A."/>
            <person name="Iarovenko S."/>
            <person name="Subramanian E."/>
            <person name="Araus A.J."/>
            <person name="Petzold A."/>
            <person name="Susuki M."/>
            <person name="Suzuki K.-i.T."/>
            <person name="Hayashi T."/>
            <person name="Toyoda A."/>
            <person name="Oliveira C."/>
            <person name="Osipova E."/>
            <person name="Leigh N.D."/>
            <person name="Simon A."/>
            <person name="Yun M.H."/>
        </authorList>
    </citation>
    <scope>NUCLEOTIDE SEQUENCE</scope>
    <source>
        <strain evidence="2">20211129_DDA</strain>
        <tissue evidence="2">Liver</tissue>
    </source>
</reference>
<dbReference type="Proteomes" id="UP001066276">
    <property type="component" value="Chromosome 3_2"/>
</dbReference>
<organism evidence="2 3">
    <name type="scientific">Pleurodeles waltl</name>
    <name type="common">Iberian ribbed newt</name>
    <dbReference type="NCBI Taxonomy" id="8319"/>
    <lineage>
        <taxon>Eukaryota</taxon>
        <taxon>Metazoa</taxon>
        <taxon>Chordata</taxon>
        <taxon>Craniata</taxon>
        <taxon>Vertebrata</taxon>
        <taxon>Euteleostomi</taxon>
        <taxon>Amphibia</taxon>
        <taxon>Batrachia</taxon>
        <taxon>Caudata</taxon>
        <taxon>Salamandroidea</taxon>
        <taxon>Salamandridae</taxon>
        <taxon>Pleurodelinae</taxon>
        <taxon>Pleurodeles</taxon>
    </lineage>
</organism>
<dbReference type="EMBL" id="JANPWB010000006">
    <property type="protein sequence ID" value="KAJ1176782.1"/>
    <property type="molecule type" value="Genomic_DNA"/>
</dbReference>
<gene>
    <name evidence="2" type="ORF">NDU88_002049</name>
</gene>
<name>A0AAV7TJJ3_PLEWA</name>
<dbReference type="AlphaFoldDB" id="A0AAV7TJJ3"/>
<protein>
    <submittedName>
        <fullName evidence="2">Uncharacterized protein</fullName>
    </submittedName>
</protein>
<evidence type="ECO:0000313" key="3">
    <source>
        <dbReference type="Proteomes" id="UP001066276"/>
    </source>
</evidence>
<accession>A0AAV7TJJ3</accession>
<sequence length="82" mass="9039">MAAIRGEYTPAGSGTFVGSRAGISLELRRLCSLPVPKIERSRPIPITSPLRRRSQFSSVSAQGNGRHFRHRLHRGEKLKTGS</sequence>
<evidence type="ECO:0000256" key="1">
    <source>
        <dbReference type="SAM" id="MobiDB-lite"/>
    </source>
</evidence>
<feature type="region of interest" description="Disordered" evidence="1">
    <location>
        <begin position="44"/>
        <end position="82"/>
    </location>
</feature>
<comment type="caution">
    <text evidence="2">The sequence shown here is derived from an EMBL/GenBank/DDBJ whole genome shotgun (WGS) entry which is preliminary data.</text>
</comment>
<proteinExistence type="predicted"/>
<evidence type="ECO:0000313" key="2">
    <source>
        <dbReference type="EMBL" id="KAJ1176782.1"/>
    </source>
</evidence>